<dbReference type="AlphaFoldDB" id="A0A2C9L6W9"/>
<evidence type="ECO:0000313" key="4">
    <source>
        <dbReference type="EnsemblMetazoa" id="BGLB027763-PA"/>
    </source>
</evidence>
<name>A0A2C9L6W9_BIOGL</name>
<reference evidence="4" key="1">
    <citation type="submission" date="2020-05" db="UniProtKB">
        <authorList>
            <consortium name="EnsemblMetazoa"/>
        </authorList>
    </citation>
    <scope>IDENTIFICATION</scope>
    <source>
        <strain evidence="4">BB02</strain>
    </source>
</reference>
<dbReference type="STRING" id="6526.A0A2C9L6W9"/>
<dbReference type="InterPro" id="IPR047141">
    <property type="entry name" value="Stealth"/>
</dbReference>
<dbReference type="GO" id="GO:0005794">
    <property type="term" value="C:Golgi apparatus"/>
    <property type="evidence" value="ECO:0007669"/>
    <property type="project" value="TreeGrafter"/>
</dbReference>
<feature type="transmembrane region" description="Helical" evidence="2">
    <location>
        <begin position="21"/>
        <end position="41"/>
    </location>
</feature>
<dbReference type="Proteomes" id="UP000076420">
    <property type="component" value="Unassembled WGS sequence"/>
</dbReference>
<dbReference type="GO" id="GO:0046835">
    <property type="term" value="P:carbohydrate phosphorylation"/>
    <property type="evidence" value="ECO:0007669"/>
    <property type="project" value="TreeGrafter"/>
</dbReference>
<evidence type="ECO:0000259" key="3">
    <source>
        <dbReference type="Pfam" id="PF17101"/>
    </source>
</evidence>
<dbReference type="PANTHER" id="PTHR24045">
    <property type="match status" value="1"/>
</dbReference>
<gene>
    <name evidence="4" type="primary">106076727</name>
</gene>
<dbReference type="InterPro" id="IPR031358">
    <property type="entry name" value="Stealth_CR1"/>
</dbReference>
<dbReference type="VEuPathDB" id="VectorBase:BGLAX_030152"/>
<evidence type="ECO:0000256" key="2">
    <source>
        <dbReference type="SAM" id="Phobius"/>
    </source>
</evidence>
<dbReference type="KEGG" id="bgt:106076727"/>
<feature type="domain" description="Stealth protein CR1 conserved region 1" evidence="3">
    <location>
        <begin position="77"/>
        <end position="100"/>
    </location>
</feature>
<keyword evidence="2" id="KW-0472">Membrane</keyword>
<protein>
    <recommendedName>
        <fullName evidence="3">Stealth protein CR1 conserved region 1 domain-containing protein</fullName>
    </recommendedName>
</protein>
<evidence type="ECO:0000256" key="1">
    <source>
        <dbReference type="ARBA" id="ARBA00022679"/>
    </source>
</evidence>
<dbReference type="VEuPathDB" id="VectorBase:BGLB027763"/>
<keyword evidence="2" id="KW-1133">Transmembrane helix</keyword>
<accession>A0A2C9L6W9</accession>
<keyword evidence="1" id="KW-0808">Transferase</keyword>
<sequence length="117" mass="13686">MEDNLKKIFQKKIYDIISHKYGILMLLAGAFLITLSAIHFGEAWLEWSHEKYEAVFNSFSDNIAGRSFRERLSAPLPIDVVYTWVNGTDPDLTRQLELVKISLEEELNVTRKQRKER</sequence>
<organism evidence="4 5">
    <name type="scientific">Biomphalaria glabrata</name>
    <name type="common">Bloodfluke planorb</name>
    <name type="synonym">Freshwater snail</name>
    <dbReference type="NCBI Taxonomy" id="6526"/>
    <lineage>
        <taxon>Eukaryota</taxon>
        <taxon>Metazoa</taxon>
        <taxon>Spiralia</taxon>
        <taxon>Lophotrochozoa</taxon>
        <taxon>Mollusca</taxon>
        <taxon>Gastropoda</taxon>
        <taxon>Heterobranchia</taxon>
        <taxon>Euthyneura</taxon>
        <taxon>Panpulmonata</taxon>
        <taxon>Hygrophila</taxon>
        <taxon>Lymnaeoidea</taxon>
        <taxon>Planorbidae</taxon>
        <taxon>Biomphalaria</taxon>
    </lineage>
</organism>
<evidence type="ECO:0000313" key="5">
    <source>
        <dbReference type="Proteomes" id="UP000076420"/>
    </source>
</evidence>
<dbReference type="PANTHER" id="PTHR24045:SF0">
    <property type="entry name" value="N-ACETYLGLUCOSAMINE-1-PHOSPHOTRANSFERASE SUBUNITS ALPHA_BETA"/>
    <property type="match status" value="1"/>
</dbReference>
<dbReference type="GO" id="GO:0003976">
    <property type="term" value="F:UDP-N-acetylglucosamine-lysosomal-enzyme N-acetylglucosaminephosphotransferase activity"/>
    <property type="evidence" value="ECO:0007669"/>
    <property type="project" value="TreeGrafter"/>
</dbReference>
<proteinExistence type="predicted"/>
<keyword evidence="2" id="KW-0812">Transmembrane</keyword>
<dbReference type="EnsemblMetazoa" id="BGLB027763-RA">
    <property type="protein sequence ID" value="BGLB027763-PA"/>
    <property type="gene ID" value="BGLB027763"/>
</dbReference>
<dbReference type="Pfam" id="PF17101">
    <property type="entry name" value="Stealth_CR1"/>
    <property type="match status" value="1"/>
</dbReference>
<dbReference type="GO" id="GO:0016256">
    <property type="term" value="P:N-glycan processing to lysosome"/>
    <property type="evidence" value="ECO:0007669"/>
    <property type="project" value="TreeGrafter"/>
</dbReference>